<reference evidence="1" key="1">
    <citation type="submission" date="2014-12" db="EMBL/GenBank/DDBJ databases">
        <title>Insight into the proteome of Arion vulgaris.</title>
        <authorList>
            <person name="Aradska J."/>
            <person name="Bulat T."/>
            <person name="Smidak R."/>
            <person name="Sarate P."/>
            <person name="Gangsoo J."/>
            <person name="Sialana F."/>
            <person name="Bilban M."/>
            <person name="Lubec G."/>
        </authorList>
    </citation>
    <scope>NUCLEOTIDE SEQUENCE</scope>
    <source>
        <tissue evidence="1">Skin</tissue>
    </source>
</reference>
<evidence type="ECO:0000313" key="1">
    <source>
        <dbReference type="EMBL" id="CEK80965.1"/>
    </source>
</evidence>
<gene>
    <name evidence="1" type="primary">ORF123642</name>
</gene>
<dbReference type="EMBL" id="HACG01034100">
    <property type="protein sequence ID" value="CEK80965.1"/>
    <property type="molecule type" value="Transcribed_RNA"/>
</dbReference>
<dbReference type="AlphaFoldDB" id="A0A0B7AM39"/>
<name>A0A0B7AM39_9EUPU</name>
<sequence>MAESLLDFNILEQISLLVWAHTGNSDMAEKLATVKLAADLWKKLSGNEQMDELRNETILSISKYVKEHPHASQDELSNEIAKQITEFAKKVEMM</sequence>
<protein>
    <submittedName>
        <fullName evidence="1">Uncharacterized protein</fullName>
    </submittedName>
</protein>
<proteinExistence type="predicted"/>
<organism evidence="1">
    <name type="scientific">Arion vulgaris</name>
    <dbReference type="NCBI Taxonomy" id="1028688"/>
    <lineage>
        <taxon>Eukaryota</taxon>
        <taxon>Metazoa</taxon>
        <taxon>Spiralia</taxon>
        <taxon>Lophotrochozoa</taxon>
        <taxon>Mollusca</taxon>
        <taxon>Gastropoda</taxon>
        <taxon>Heterobranchia</taxon>
        <taxon>Euthyneura</taxon>
        <taxon>Panpulmonata</taxon>
        <taxon>Eupulmonata</taxon>
        <taxon>Stylommatophora</taxon>
        <taxon>Helicina</taxon>
        <taxon>Arionoidea</taxon>
        <taxon>Arionidae</taxon>
        <taxon>Arion</taxon>
    </lineage>
</organism>
<accession>A0A0B7AM39</accession>